<feature type="binding site" evidence="12">
    <location>
        <position position="141"/>
    </location>
    <ligand>
        <name>ATP</name>
        <dbReference type="ChEBI" id="CHEBI:30616"/>
    </ligand>
</feature>
<comment type="domain">
    <text evidence="12">Comprises two domains: an N-terminal domain containing the nucleotidyltransferase activity and a C-terminal HD domain associated with both phosphodiesterase and phosphatase activities.</text>
</comment>
<dbReference type="EC" id="3.1.4.-" evidence="12"/>
<comment type="cofactor">
    <cofactor evidence="12">
        <name>Ni(2+)</name>
        <dbReference type="ChEBI" id="CHEBI:49786"/>
    </cofactor>
    <text evidence="12">Nickel for phosphatase activity.</text>
</comment>
<gene>
    <name evidence="12" type="primary">cca</name>
    <name evidence="14" type="ORF">ACFFJP_12340</name>
</gene>
<feature type="domain" description="HD" evidence="13">
    <location>
        <begin position="229"/>
        <end position="330"/>
    </location>
</feature>
<dbReference type="InterPro" id="IPR002646">
    <property type="entry name" value="PolA_pol_head_dom"/>
</dbReference>
<dbReference type="InterPro" id="IPR012006">
    <property type="entry name" value="CCA_bact"/>
</dbReference>
<dbReference type="PANTHER" id="PTHR47545">
    <property type="entry name" value="MULTIFUNCTIONAL CCA PROTEIN"/>
    <property type="match status" value="1"/>
</dbReference>
<dbReference type="NCBIfam" id="NF008137">
    <property type="entry name" value="PRK10885.1"/>
    <property type="match status" value="1"/>
</dbReference>
<evidence type="ECO:0000313" key="14">
    <source>
        <dbReference type="EMBL" id="MFC0049076.1"/>
    </source>
</evidence>
<keyword evidence="10 12" id="KW-0460">Magnesium</keyword>
<dbReference type="EMBL" id="JBHLXP010000003">
    <property type="protein sequence ID" value="MFC0049076.1"/>
    <property type="molecule type" value="Genomic_DNA"/>
</dbReference>
<dbReference type="InterPro" id="IPR032828">
    <property type="entry name" value="PolyA_RNA-bd"/>
</dbReference>
<keyword evidence="6 12" id="KW-0547">Nucleotide-binding</keyword>
<dbReference type="EC" id="3.1.3.-" evidence="12"/>
<evidence type="ECO:0000256" key="10">
    <source>
        <dbReference type="ARBA" id="ARBA00022842"/>
    </source>
</evidence>
<dbReference type="PIRSF" id="PIRSF000813">
    <property type="entry name" value="CCA_bact"/>
    <property type="match status" value="1"/>
</dbReference>
<comment type="function">
    <text evidence="12">Catalyzes the addition and repair of the essential 3'-terminal CCA sequence in tRNAs without using a nucleic acid template. Adds these three nucleotides in the order of C, C, and A to the tRNA nucleotide-73, using CTP and ATP as substrates and producing inorganic pyrophosphate. tRNA 3'-terminal CCA addition is required both for tRNA processing and repair. Also involved in tRNA surveillance by mediating tandem CCA addition to generate a CCACCA at the 3' terminus of unstable tRNAs. While stable tRNAs receive only 3'-terminal CCA, unstable tRNAs are marked with CCACCA and rapidly degraded.</text>
</comment>
<organism evidence="14 15">
    <name type="scientific">Rheinheimera tilapiae</name>
    <dbReference type="NCBI Taxonomy" id="875043"/>
    <lineage>
        <taxon>Bacteria</taxon>
        <taxon>Pseudomonadati</taxon>
        <taxon>Pseudomonadota</taxon>
        <taxon>Gammaproteobacteria</taxon>
        <taxon>Chromatiales</taxon>
        <taxon>Chromatiaceae</taxon>
        <taxon>Rheinheimera</taxon>
    </lineage>
</organism>
<dbReference type="HAMAP" id="MF_01261">
    <property type="entry name" value="CCA_bact_type1"/>
    <property type="match status" value="1"/>
</dbReference>
<feature type="binding site" evidence="12">
    <location>
        <position position="23"/>
    </location>
    <ligand>
        <name>Mg(2+)</name>
        <dbReference type="ChEBI" id="CHEBI:18420"/>
    </ligand>
</feature>
<evidence type="ECO:0000256" key="5">
    <source>
        <dbReference type="ARBA" id="ARBA00022723"/>
    </source>
</evidence>
<proteinExistence type="inferred from homology"/>
<dbReference type="Pfam" id="PF12627">
    <property type="entry name" value="PolyA_pol_RNAbd"/>
    <property type="match status" value="1"/>
</dbReference>
<comment type="caution">
    <text evidence="14">The sequence shown here is derived from an EMBL/GenBank/DDBJ whole genome shotgun (WGS) entry which is preliminary data.</text>
</comment>
<evidence type="ECO:0000256" key="12">
    <source>
        <dbReference type="HAMAP-Rule" id="MF_01261"/>
    </source>
</evidence>
<dbReference type="Gene3D" id="1.10.3090.10">
    <property type="entry name" value="cca-adding enzyme, domain 2"/>
    <property type="match status" value="1"/>
</dbReference>
<dbReference type="Pfam" id="PF01743">
    <property type="entry name" value="PolyA_pol"/>
    <property type="match status" value="1"/>
</dbReference>
<accession>A0ABV6BDW8</accession>
<dbReference type="Gene3D" id="3.30.460.10">
    <property type="entry name" value="Beta Polymerase, domain 2"/>
    <property type="match status" value="1"/>
</dbReference>
<comment type="cofactor">
    <cofactor evidence="12">
        <name>Mg(2+)</name>
        <dbReference type="ChEBI" id="CHEBI:18420"/>
    </cofactor>
    <text evidence="12">Magnesium is required for nucleotidyltransferase activity.</text>
</comment>
<evidence type="ECO:0000256" key="9">
    <source>
        <dbReference type="ARBA" id="ARBA00022840"/>
    </source>
</evidence>
<dbReference type="Proteomes" id="UP001589813">
    <property type="component" value="Unassembled WGS sequence"/>
</dbReference>
<feature type="binding site" evidence="12">
    <location>
        <position position="141"/>
    </location>
    <ligand>
        <name>CTP</name>
        <dbReference type="ChEBI" id="CHEBI:37563"/>
    </ligand>
</feature>
<keyword evidence="1 12" id="KW-0533">Nickel</keyword>
<dbReference type="SUPFAM" id="SSF81891">
    <property type="entry name" value="Poly A polymerase C-terminal region-like"/>
    <property type="match status" value="1"/>
</dbReference>
<dbReference type="CDD" id="cd00077">
    <property type="entry name" value="HDc"/>
    <property type="match status" value="1"/>
</dbReference>
<feature type="binding site" evidence="12">
    <location>
        <position position="11"/>
    </location>
    <ligand>
        <name>ATP</name>
        <dbReference type="ChEBI" id="CHEBI:30616"/>
    </ligand>
</feature>
<evidence type="ECO:0000259" key="13">
    <source>
        <dbReference type="PROSITE" id="PS51831"/>
    </source>
</evidence>
<feature type="binding site" evidence="12">
    <location>
        <position position="11"/>
    </location>
    <ligand>
        <name>CTP</name>
        <dbReference type="ChEBI" id="CHEBI:37563"/>
    </ligand>
</feature>
<keyword evidence="5 12" id="KW-0479">Metal-binding</keyword>
<keyword evidence="8 12" id="KW-0378">Hydrolase</keyword>
<feature type="binding site" evidence="12">
    <location>
        <position position="138"/>
    </location>
    <ligand>
        <name>CTP</name>
        <dbReference type="ChEBI" id="CHEBI:37563"/>
    </ligand>
</feature>
<feature type="binding site" evidence="12">
    <location>
        <position position="91"/>
    </location>
    <ligand>
        <name>CTP</name>
        <dbReference type="ChEBI" id="CHEBI:37563"/>
    </ligand>
</feature>
<keyword evidence="7 12" id="KW-0692">RNA repair</keyword>
<feature type="binding site" evidence="12">
    <location>
        <position position="8"/>
    </location>
    <ligand>
        <name>CTP</name>
        <dbReference type="ChEBI" id="CHEBI:37563"/>
    </ligand>
</feature>
<comment type="catalytic activity">
    <reaction evidence="12">
        <text>a tRNA precursor + 2 CTP + ATP = a tRNA with a 3' CCA end + 3 diphosphate</text>
        <dbReference type="Rhea" id="RHEA:14433"/>
        <dbReference type="Rhea" id="RHEA-COMP:10465"/>
        <dbReference type="Rhea" id="RHEA-COMP:10468"/>
        <dbReference type="ChEBI" id="CHEBI:30616"/>
        <dbReference type="ChEBI" id="CHEBI:33019"/>
        <dbReference type="ChEBI" id="CHEBI:37563"/>
        <dbReference type="ChEBI" id="CHEBI:74896"/>
        <dbReference type="ChEBI" id="CHEBI:83071"/>
        <dbReference type="EC" id="2.7.7.72"/>
    </reaction>
</comment>
<evidence type="ECO:0000256" key="6">
    <source>
        <dbReference type="ARBA" id="ARBA00022741"/>
    </source>
</evidence>
<dbReference type="InterPro" id="IPR003607">
    <property type="entry name" value="HD/PDEase_dom"/>
</dbReference>
<evidence type="ECO:0000256" key="8">
    <source>
        <dbReference type="ARBA" id="ARBA00022801"/>
    </source>
</evidence>
<dbReference type="RefSeq" id="WP_377244280.1">
    <property type="nucleotide sequence ID" value="NZ_JBHLXP010000003.1"/>
</dbReference>
<protein>
    <recommendedName>
        <fullName evidence="12">Multifunctional CCA protein</fullName>
    </recommendedName>
    <domain>
        <recommendedName>
            <fullName evidence="12">CCA-adding enzyme</fullName>
            <ecNumber evidence="12">2.7.7.72</ecNumber>
        </recommendedName>
        <alternativeName>
            <fullName evidence="12">CCA tRNA nucleotidyltransferase</fullName>
        </alternativeName>
        <alternativeName>
            <fullName evidence="12">tRNA CCA-pyrophosphorylase</fullName>
        </alternativeName>
        <alternativeName>
            <fullName evidence="12">tRNA adenylyl-/cytidylyl-transferase</fullName>
        </alternativeName>
        <alternativeName>
            <fullName evidence="12">tRNA nucleotidyltransferase</fullName>
        </alternativeName>
        <alternativeName>
            <fullName evidence="12">tRNA-NT</fullName>
        </alternativeName>
    </domain>
    <domain>
        <recommendedName>
            <fullName evidence="12">2'-nucleotidase</fullName>
            <ecNumber evidence="12">3.1.3.-</ecNumber>
        </recommendedName>
    </domain>
    <domain>
        <recommendedName>
            <fullName evidence="12">2',3'-cyclic phosphodiesterase</fullName>
            <ecNumber evidence="12">3.1.4.-</ecNumber>
        </recommendedName>
    </domain>
    <domain>
        <recommendedName>
            <fullName evidence="12">Phosphatase</fullName>
        </recommendedName>
    </domain>
</protein>
<name>A0ABV6BDW8_9GAMM</name>
<feature type="binding site" evidence="12">
    <location>
        <position position="8"/>
    </location>
    <ligand>
        <name>ATP</name>
        <dbReference type="ChEBI" id="CHEBI:30616"/>
    </ligand>
</feature>
<dbReference type="GO" id="GO:0004810">
    <property type="term" value="F:CCA tRNA nucleotidyltransferase activity"/>
    <property type="evidence" value="ECO:0007669"/>
    <property type="project" value="UniProtKB-EC"/>
</dbReference>
<comment type="similarity">
    <text evidence="12">Belongs to the tRNA nucleotidyltransferase/poly(A) polymerase family. Bacterial CCA-adding enzyme type 1 subfamily.</text>
</comment>
<keyword evidence="12" id="KW-0511">Multifunctional enzyme</keyword>
<dbReference type="InterPro" id="IPR006674">
    <property type="entry name" value="HD_domain"/>
</dbReference>
<comment type="miscellaneous">
    <text evidence="12">A single active site specifically recognizes both ATP and CTP and is responsible for their addition.</text>
</comment>
<sequence>MKIYLVGGAVRDALLGLPCQDQDFMVVGTTPEQMLAEGYQAVGKDFPVFIHPKTKQEYALARTERKQGQGYTGFACYYAPDVTLEEDLLRRDLTINAMAQDPHSGVITDPYGGQLDLAAKVLRHVSAAFVEDPLRVLRVARFYARFADRGFTVAAETLTLMQQLVLSGELAHLTAERVWQETARALQEKTPAAYFELLQQVGALAVLMPELSALWGVPNPPRWHPEIDTGVHCMLVLQQAALLSPRLDVRFASLCHDVGKGLTAPELWPSHHGHEHSGLPLIEAMCQRLRIPNDCRDLALLACEYHQLVHKAQELRAVTILKLFDGIDLWRKPDRLELLLTCCIADLRGRTGFEQADYPQAEYLKALATAARAVDIKALVAAGHQGPAMKQAVASARLDSIQQRIEAFRSIPHEQA</sequence>
<dbReference type="EC" id="2.7.7.72" evidence="12"/>
<dbReference type="Pfam" id="PF01966">
    <property type="entry name" value="HD"/>
    <property type="match status" value="1"/>
</dbReference>
<dbReference type="InterPro" id="IPR043519">
    <property type="entry name" value="NT_sf"/>
</dbReference>
<feature type="binding site" evidence="12">
    <location>
        <position position="21"/>
    </location>
    <ligand>
        <name>Mg(2+)</name>
        <dbReference type="ChEBI" id="CHEBI:18420"/>
    </ligand>
</feature>
<feature type="binding site" evidence="12">
    <location>
        <position position="138"/>
    </location>
    <ligand>
        <name>ATP</name>
        <dbReference type="ChEBI" id="CHEBI:30616"/>
    </ligand>
</feature>
<keyword evidence="11 12" id="KW-0694">RNA-binding</keyword>
<comment type="subunit">
    <text evidence="12">Monomer. Can also form homodimers and oligomers.</text>
</comment>
<evidence type="ECO:0000256" key="4">
    <source>
        <dbReference type="ARBA" id="ARBA00022695"/>
    </source>
</evidence>
<evidence type="ECO:0000256" key="3">
    <source>
        <dbReference type="ARBA" id="ARBA00022694"/>
    </source>
</evidence>
<keyword evidence="15" id="KW-1185">Reference proteome</keyword>
<keyword evidence="3 12" id="KW-0819">tRNA processing</keyword>
<comment type="catalytic activity">
    <reaction evidence="12">
        <text>a tRNA with a 3' CCA end + 2 CTP + ATP = a tRNA with a 3' CCACCA end + 3 diphosphate</text>
        <dbReference type="Rhea" id="RHEA:76235"/>
        <dbReference type="Rhea" id="RHEA-COMP:10468"/>
        <dbReference type="Rhea" id="RHEA-COMP:18655"/>
        <dbReference type="ChEBI" id="CHEBI:30616"/>
        <dbReference type="ChEBI" id="CHEBI:33019"/>
        <dbReference type="ChEBI" id="CHEBI:37563"/>
        <dbReference type="ChEBI" id="CHEBI:83071"/>
        <dbReference type="ChEBI" id="CHEBI:195187"/>
    </reaction>
</comment>
<dbReference type="CDD" id="cd05398">
    <property type="entry name" value="NT_ClassII-CCAase"/>
    <property type="match status" value="1"/>
</dbReference>
<evidence type="ECO:0000256" key="11">
    <source>
        <dbReference type="ARBA" id="ARBA00022884"/>
    </source>
</evidence>
<feature type="binding site" evidence="12">
    <location>
        <position position="91"/>
    </location>
    <ligand>
        <name>ATP</name>
        <dbReference type="ChEBI" id="CHEBI:30616"/>
    </ligand>
</feature>
<evidence type="ECO:0000313" key="15">
    <source>
        <dbReference type="Proteomes" id="UP001589813"/>
    </source>
</evidence>
<dbReference type="GO" id="GO:0016787">
    <property type="term" value="F:hydrolase activity"/>
    <property type="evidence" value="ECO:0007669"/>
    <property type="project" value="UniProtKB-KW"/>
</dbReference>
<keyword evidence="9 12" id="KW-0067">ATP-binding</keyword>
<dbReference type="SUPFAM" id="SSF81301">
    <property type="entry name" value="Nucleotidyltransferase"/>
    <property type="match status" value="1"/>
</dbReference>
<evidence type="ECO:0000256" key="2">
    <source>
        <dbReference type="ARBA" id="ARBA00022679"/>
    </source>
</evidence>
<evidence type="ECO:0000256" key="1">
    <source>
        <dbReference type="ARBA" id="ARBA00022596"/>
    </source>
</evidence>
<dbReference type="InterPro" id="IPR050124">
    <property type="entry name" value="tRNA_CCA-adding_enzyme"/>
</dbReference>
<dbReference type="HAMAP" id="MF_01262">
    <property type="entry name" value="CCA_bact_type2"/>
    <property type="match status" value="1"/>
</dbReference>
<dbReference type="PROSITE" id="PS51831">
    <property type="entry name" value="HD"/>
    <property type="match status" value="1"/>
</dbReference>
<dbReference type="PANTHER" id="PTHR47545:SF1">
    <property type="entry name" value="MULTIFUNCTIONAL CCA PROTEIN"/>
    <property type="match status" value="1"/>
</dbReference>
<reference evidence="14 15" key="1">
    <citation type="submission" date="2024-09" db="EMBL/GenBank/DDBJ databases">
        <authorList>
            <person name="Sun Q."/>
            <person name="Mori K."/>
        </authorList>
    </citation>
    <scope>NUCLEOTIDE SEQUENCE [LARGE SCALE GENOMIC DNA]</scope>
    <source>
        <strain evidence="14 15">KCTC 23315</strain>
    </source>
</reference>
<keyword evidence="4 12" id="KW-0548">Nucleotidyltransferase</keyword>
<evidence type="ECO:0000256" key="7">
    <source>
        <dbReference type="ARBA" id="ARBA00022800"/>
    </source>
</evidence>
<keyword evidence="2 12" id="KW-0808">Transferase</keyword>